<dbReference type="KEGG" id="gog:C1280_10245"/>
<evidence type="ECO:0000313" key="2">
    <source>
        <dbReference type="Proteomes" id="UP000245802"/>
    </source>
</evidence>
<evidence type="ECO:0000313" key="1">
    <source>
        <dbReference type="EMBL" id="AWM37355.1"/>
    </source>
</evidence>
<dbReference type="EMBL" id="CP025958">
    <property type="protein sequence ID" value="AWM37355.1"/>
    <property type="molecule type" value="Genomic_DNA"/>
</dbReference>
<proteinExistence type="predicted"/>
<organism evidence="1 2">
    <name type="scientific">Gemmata obscuriglobus</name>
    <dbReference type="NCBI Taxonomy" id="114"/>
    <lineage>
        <taxon>Bacteria</taxon>
        <taxon>Pseudomonadati</taxon>
        <taxon>Planctomycetota</taxon>
        <taxon>Planctomycetia</taxon>
        <taxon>Gemmatales</taxon>
        <taxon>Gemmataceae</taxon>
        <taxon>Gemmata</taxon>
    </lineage>
</organism>
<gene>
    <name evidence="1" type="ORF">C1280_10245</name>
</gene>
<keyword evidence="2" id="KW-1185">Reference proteome</keyword>
<dbReference type="AlphaFoldDB" id="A0A2Z3H2K1"/>
<protein>
    <submittedName>
        <fullName evidence="1">Uncharacterized protein</fullName>
    </submittedName>
</protein>
<dbReference type="Proteomes" id="UP000245802">
    <property type="component" value="Chromosome"/>
</dbReference>
<sequence length="78" mass="8482">MRVGTRWCGSVALRVVPVGGWRGSSPRVAVGVASGVPGHGGSCRWCSAWRRWWRARLTAARCRWWVALGGPGHGARSR</sequence>
<accession>A0A2Z3H2K1</accession>
<name>A0A2Z3H2K1_9BACT</name>
<reference evidence="1 2" key="1">
    <citation type="submission" date="2018-01" db="EMBL/GenBank/DDBJ databases">
        <title>G. obscuriglobus.</title>
        <authorList>
            <person name="Franke J."/>
            <person name="Blomberg W."/>
            <person name="Selmecki A."/>
        </authorList>
    </citation>
    <scope>NUCLEOTIDE SEQUENCE [LARGE SCALE GENOMIC DNA]</scope>
    <source>
        <strain evidence="1 2">DSM 5831</strain>
    </source>
</reference>